<dbReference type="Proteomes" id="UP000681340">
    <property type="component" value="Unassembled WGS sequence"/>
</dbReference>
<evidence type="ECO:0000256" key="7">
    <source>
        <dbReference type="ARBA" id="ARBA00022777"/>
    </source>
</evidence>
<sequence>MVPDLGSARPAFRDVSSPVTAVRPLRTVALVGIDGSGKTTQAHQLAAALAAQGLPATYRRNAGGRRWFGRLATALGRRDGEHLLGRKTMLLVESVLRWLAILRTLLRRTVTREIAIMDRYAVCQYASIRAHAKTPRPERLNRAERRARLAYRVFPEPDVTFLLAVDPAVAYDRIERRGYDHEEMDYLRAATAAYEALPEHPRFVVIDANGTPEQVQQALLAHLREWIPVAVPVAVPAPRVPAGSRRPGAMLVAHARAVLVTVATLAAVASVVTYQLAEGF</sequence>
<keyword evidence="6 10" id="KW-0547">Nucleotide-binding</keyword>
<feature type="domain" description="Thymidylate kinase-like" evidence="12">
    <location>
        <begin position="32"/>
        <end position="218"/>
    </location>
</feature>
<name>A0A919VN40_9ACTN</name>
<evidence type="ECO:0000256" key="8">
    <source>
        <dbReference type="ARBA" id="ARBA00022840"/>
    </source>
</evidence>
<comment type="caution">
    <text evidence="13">The sequence shown here is derived from an EMBL/GenBank/DDBJ whole genome shotgun (WGS) entry which is preliminary data.</text>
</comment>
<evidence type="ECO:0000259" key="12">
    <source>
        <dbReference type="Pfam" id="PF02223"/>
    </source>
</evidence>
<evidence type="ECO:0000256" key="9">
    <source>
        <dbReference type="ARBA" id="ARBA00048743"/>
    </source>
</evidence>
<reference evidence="13" key="1">
    <citation type="submission" date="2021-03" db="EMBL/GenBank/DDBJ databases">
        <title>Whole genome shotgun sequence of Actinoplanes auranticolor NBRC 12245.</title>
        <authorList>
            <person name="Komaki H."/>
            <person name="Tamura T."/>
        </authorList>
    </citation>
    <scope>NUCLEOTIDE SEQUENCE</scope>
    <source>
        <strain evidence="13">NBRC 12245</strain>
    </source>
</reference>
<evidence type="ECO:0000313" key="14">
    <source>
        <dbReference type="Proteomes" id="UP000681340"/>
    </source>
</evidence>
<comment type="function">
    <text evidence="10">Phosphorylation of dTMP to form dTDP in both de novo and salvage pathways of dTTP synthesis.</text>
</comment>
<feature type="binding site" evidence="10">
    <location>
        <begin position="32"/>
        <end position="39"/>
    </location>
    <ligand>
        <name>ATP</name>
        <dbReference type="ChEBI" id="CHEBI:30616"/>
    </ligand>
</feature>
<organism evidence="13 14">
    <name type="scientific">Actinoplanes auranticolor</name>
    <dbReference type="NCBI Taxonomy" id="47988"/>
    <lineage>
        <taxon>Bacteria</taxon>
        <taxon>Bacillati</taxon>
        <taxon>Actinomycetota</taxon>
        <taxon>Actinomycetes</taxon>
        <taxon>Micromonosporales</taxon>
        <taxon>Micromonosporaceae</taxon>
        <taxon>Actinoplanes</taxon>
    </lineage>
</organism>
<keyword evidence="11" id="KW-0812">Transmembrane</keyword>
<dbReference type="AlphaFoldDB" id="A0A919VN40"/>
<evidence type="ECO:0000256" key="11">
    <source>
        <dbReference type="SAM" id="Phobius"/>
    </source>
</evidence>
<keyword evidence="8 10" id="KW-0067">ATP-binding</keyword>
<evidence type="ECO:0000256" key="2">
    <source>
        <dbReference type="ARBA" id="ARBA00012980"/>
    </source>
</evidence>
<comment type="catalytic activity">
    <reaction evidence="9 10">
        <text>dTMP + ATP = dTDP + ADP</text>
        <dbReference type="Rhea" id="RHEA:13517"/>
        <dbReference type="ChEBI" id="CHEBI:30616"/>
        <dbReference type="ChEBI" id="CHEBI:58369"/>
        <dbReference type="ChEBI" id="CHEBI:63528"/>
        <dbReference type="ChEBI" id="CHEBI:456216"/>
        <dbReference type="EC" id="2.7.4.9"/>
    </reaction>
</comment>
<dbReference type="Pfam" id="PF02223">
    <property type="entry name" value="Thymidylate_kin"/>
    <property type="match status" value="1"/>
</dbReference>
<evidence type="ECO:0000256" key="10">
    <source>
        <dbReference type="HAMAP-Rule" id="MF_00165"/>
    </source>
</evidence>
<dbReference type="SUPFAM" id="SSF52540">
    <property type="entry name" value="P-loop containing nucleoside triphosphate hydrolases"/>
    <property type="match status" value="1"/>
</dbReference>
<dbReference type="GO" id="GO:0006233">
    <property type="term" value="P:dTDP biosynthetic process"/>
    <property type="evidence" value="ECO:0007669"/>
    <property type="project" value="InterPro"/>
</dbReference>
<dbReference type="InterPro" id="IPR018094">
    <property type="entry name" value="Thymidylate_kinase"/>
</dbReference>
<dbReference type="GO" id="GO:0006227">
    <property type="term" value="P:dUDP biosynthetic process"/>
    <property type="evidence" value="ECO:0007669"/>
    <property type="project" value="TreeGrafter"/>
</dbReference>
<gene>
    <name evidence="10" type="primary">tmk</name>
    <name evidence="13" type="ORF">Aau02nite_37370</name>
</gene>
<dbReference type="RefSeq" id="WP_212989710.1">
    <property type="nucleotide sequence ID" value="NZ_BAABEA010000039.1"/>
</dbReference>
<evidence type="ECO:0000256" key="6">
    <source>
        <dbReference type="ARBA" id="ARBA00022741"/>
    </source>
</evidence>
<dbReference type="InterPro" id="IPR039430">
    <property type="entry name" value="Thymidylate_kin-like_dom"/>
</dbReference>
<dbReference type="PANTHER" id="PTHR10344">
    <property type="entry name" value="THYMIDYLATE KINASE"/>
    <property type="match status" value="1"/>
</dbReference>
<dbReference type="InterPro" id="IPR027417">
    <property type="entry name" value="P-loop_NTPase"/>
</dbReference>
<dbReference type="GO" id="GO:0005737">
    <property type="term" value="C:cytoplasm"/>
    <property type="evidence" value="ECO:0007669"/>
    <property type="project" value="TreeGrafter"/>
</dbReference>
<dbReference type="EC" id="2.7.4.9" evidence="2 10"/>
<keyword evidence="4 10" id="KW-0808">Transferase</keyword>
<feature type="transmembrane region" description="Helical" evidence="11">
    <location>
        <begin position="255"/>
        <end position="277"/>
    </location>
</feature>
<dbReference type="EMBL" id="BOQL01000028">
    <property type="protein sequence ID" value="GIM69701.1"/>
    <property type="molecule type" value="Genomic_DNA"/>
</dbReference>
<accession>A0A919VN40</accession>
<dbReference type="GO" id="GO:0006235">
    <property type="term" value="P:dTTP biosynthetic process"/>
    <property type="evidence" value="ECO:0007669"/>
    <property type="project" value="UniProtKB-UniRule"/>
</dbReference>
<dbReference type="HAMAP" id="MF_00165">
    <property type="entry name" value="Thymidylate_kinase"/>
    <property type="match status" value="1"/>
</dbReference>
<protein>
    <recommendedName>
        <fullName evidence="3 10">Thymidylate kinase</fullName>
        <ecNumber evidence="2 10">2.7.4.9</ecNumber>
    </recommendedName>
    <alternativeName>
        <fullName evidence="10">dTMP kinase</fullName>
    </alternativeName>
</protein>
<keyword evidence="7 10" id="KW-0418">Kinase</keyword>
<dbReference type="Gene3D" id="3.40.50.300">
    <property type="entry name" value="P-loop containing nucleotide triphosphate hydrolases"/>
    <property type="match status" value="1"/>
</dbReference>
<evidence type="ECO:0000256" key="4">
    <source>
        <dbReference type="ARBA" id="ARBA00022679"/>
    </source>
</evidence>
<evidence type="ECO:0000256" key="3">
    <source>
        <dbReference type="ARBA" id="ARBA00017144"/>
    </source>
</evidence>
<evidence type="ECO:0000256" key="1">
    <source>
        <dbReference type="ARBA" id="ARBA00009776"/>
    </source>
</evidence>
<dbReference type="GO" id="GO:0005524">
    <property type="term" value="F:ATP binding"/>
    <property type="evidence" value="ECO:0007669"/>
    <property type="project" value="UniProtKB-UniRule"/>
</dbReference>
<comment type="similarity">
    <text evidence="1 10">Belongs to the thymidylate kinase family.</text>
</comment>
<keyword evidence="5 10" id="KW-0545">Nucleotide biosynthesis</keyword>
<keyword evidence="11" id="KW-1133">Transmembrane helix</keyword>
<dbReference type="PANTHER" id="PTHR10344:SF4">
    <property type="entry name" value="UMP-CMP KINASE 2, MITOCHONDRIAL"/>
    <property type="match status" value="1"/>
</dbReference>
<proteinExistence type="inferred from homology"/>
<evidence type="ECO:0000313" key="13">
    <source>
        <dbReference type="EMBL" id="GIM69701.1"/>
    </source>
</evidence>
<keyword evidence="14" id="KW-1185">Reference proteome</keyword>
<dbReference type="GO" id="GO:0004798">
    <property type="term" value="F:dTMP kinase activity"/>
    <property type="evidence" value="ECO:0007669"/>
    <property type="project" value="UniProtKB-UniRule"/>
</dbReference>
<keyword evidence="11" id="KW-0472">Membrane</keyword>
<evidence type="ECO:0000256" key="5">
    <source>
        <dbReference type="ARBA" id="ARBA00022727"/>
    </source>
</evidence>